<proteinExistence type="predicted"/>
<dbReference type="EMBL" id="ODYU01002937">
    <property type="protein sequence ID" value="SOQ41065.1"/>
    <property type="molecule type" value="Genomic_DNA"/>
</dbReference>
<gene>
    <name evidence="1" type="ORF">SFRICE_003269</name>
</gene>
<reference evidence="1" key="1">
    <citation type="submission" date="2016-07" db="EMBL/GenBank/DDBJ databases">
        <authorList>
            <person name="Bretaudeau A."/>
        </authorList>
    </citation>
    <scope>NUCLEOTIDE SEQUENCE</scope>
    <source>
        <strain evidence="1">Rice</strain>
        <tissue evidence="1">Whole body</tissue>
    </source>
</reference>
<accession>A0A2H1VJR3</accession>
<protein>
    <submittedName>
        <fullName evidence="1">SFRICE_003269</fullName>
    </submittedName>
</protein>
<evidence type="ECO:0000313" key="1">
    <source>
        <dbReference type="EMBL" id="SOQ41065.1"/>
    </source>
</evidence>
<dbReference type="AlphaFoldDB" id="A0A2H1VJR3"/>
<organism evidence="1">
    <name type="scientific">Spodoptera frugiperda</name>
    <name type="common">Fall armyworm</name>
    <dbReference type="NCBI Taxonomy" id="7108"/>
    <lineage>
        <taxon>Eukaryota</taxon>
        <taxon>Metazoa</taxon>
        <taxon>Ecdysozoa</taxon>
        <taxon>Arthropoda</taxon>
        <taxon>Hexapoda</taxon>
        <taxon>Insecta</taxon>
        <taxon>Pterygota</taxon>
        <taxon>Neoptera</taxon>
        <taxon>Endopterygota</taxon>
        <taxon>Lepidoptera</taxon>
        <taxon>Glossata</taxon>
        <taxon>Ditrysia</taxon>
        <taxon>Noctuoidea</taxon>
        <taxon>Noctuidae</taxon>
        <taxon>Amphipyrinae</taxon>
        <taxon>Spodoptera</taxon>
    </lineage>
</organism>
<name>A0A2H1VJR3_SPOFR</name>
<sequence length="160" mass="17050">MLLGVTLASRADVRVGVDLPVAAPFNSPSLSSSTSIFLTVTASVALFSSCWPSFFISASVPFSSFSSAFLIVESRSEIWLSKSDGIFMSSADLSSVLTSAMLASVSFMVAHKDVYDLADFCEAEKKRIEAAQPKKRRASSLLRAAGGVEDEVAETQEPPK</sequence>